<sequence length="531" mass="57798">MKNTRNTYVLALLTVVGVSLTSCKDSFFDRAPEDALTLDSYYQNAEQVRASTNALYNSPWFNFNNKAFWAITELSGGNARTYSGDVVNFANFSVTADNNELTNAWRSLFSVVAQSNALINNLPAKVPSSVDPAIVNNALGEAHFMRAIAYFYLVRLFGNLPIIENTLDFVYSPKINTNPVTDVYTFIIRDLEFAEANCTKKIRVGSSIDNGHVSSGSASALLAKVYLYKQDYAKARQYAEKVINSGEFKLYGTQVAGKTFADLFRTANNNNEESIVALQWVGGSAYGHGNSLQASFAISSQITGTGDGYSVIGPTIDLQNEFAKEPGDVRRQATIMLAGDRYPELNAAGGGFTVPADVNAQNTRAGIKKYVVGTRADNGGLGAAQSAGNNTYLMRYAEVLLIEAEAVLAGAASTSDPAALTPFNQIRTRAGLAPKTSITQADILRERRLELAIEGDYWFDLGRLDGFNATTHPKAIAIISQQERGTFGPDRTVIYSERFTPGNDKFLFPYPSTETAINPLLTQAPVPYKFN</sequence>
<keyword evidence="4" id="KW-0472">Membrane</keyword>
<reference evidence="9" key="1">
    <citation type="journal article" date="2019" name="Int. J. Syst. Evol. Microbiol.">
        <title>The Global Catalogue of Microorganisms (GCM) 10K type strain sequencing project: providing services to taxonomists for standard genome sequencing and annotation.</title>
        <authorList>
            <consortium name="The Broad Institute Genomics Platform"/>
            <consortium name="The Broad Institute Genome Sequencing Center for Infectious Disease"/>
            <person name="Wu L."/>
            <person name="Ma J."/>
        </authorList>
    </citation>
    <scope>NUCLEOTIDE SEQUENCE [LARGE SCALE GENOMIC DNA]</scope>
    <source>
        <strain evidence="9">KCTC 42805</strain>
    </source>
</reference>
<comment type="caution">
    <text evidence="8">The sequence shown here is derived from an EMBL/GenBank/DDBJ whole genome shotgun (WGS) entry which is preliminary data.</text>
</comment>
<evidence type="ECO:0000259" key="7">
    <source>
        <dbReference type="Pfam" id="PF14322"/>
    </source>
</evidence>
<name>A0ABW5M2A1_9BACT</name>
<dbReference type="EMBL" id="JBHULN010000003">
    <property type="protein sequence ID" value="MFD2570201.1"/>
    <property type="molecule type" value="Genomic_DNA"/>
</dbReference>
<keyword evidence="5" id="KW-0998">Cell outer membrane</keyword>
<gene>
    <name evidence="8" type="ORF">ACFSUS_06115</name>
</gene>
<evidence type="ECO:0000256" key="3">
    <source>
        <dbReference type="ARBA" id="ARBA00022729"/>
    </source>
</evidence>
<dbReference type="SUPFAM" id="SSF48452">
    <property type="entry name" value="TPR-like"/>
    <property type="match status" value="1"/>
</dbReference>
<protein>
    <submittedName>
        <fullName evidence="8">RagB/SusD family nutrient uptake outer membrane protein</fullName>
    </submittedName>
</protein>
<proteinExistence type="inferred from homology"/>
<evidence type="ECO:0000313" key="9">
    <source>
        <dbReference type="Proteomes" id="UP001597469"/>
    </source>
</evidence>
<dbReference type="InterPro" id="IPR011990">
    <property type="entry name" value="TPR-like_helical_dom_sf"/>
</dbReference>
<dbReference type="Proteomes" id="UP001597469">
    <property type="component" value="Unassembled WGS sequence"/>
</dbReference>
<evidence type="ECO:0000259" key="6">
    <source>
        <dbReference type="Pfam" id="PF07980"/>
    </source>
</evidence>
<dbReference type="RefSeq" id="WP_381520572.1">
    <property type="nucleotide sequence ID" value="NZ_JBHULN010000003.1"/>
</dbReference>
<dbReference type="Pfam" id="PF07980">
    <property type="entry name" value="SusD_RagB"/>
    <property type="match status" value="1"/>
</dbReference>
<dbReference type="InterPro" id="IPR033985">
    <property type="entry name" value="SusD-like_N"/>
</dbReference>
<dbReference type="PROSITE" id="PS51257">
    <property type="entry name" value="PROKAR_LIPOPROTEIN"/>
    <property type="match status" value="1"/>
</dbReference>
<dbReference type="InterPro" id="IPR012944">
    <property type="entry name" value="SusD_RagB_dom"/>
</dbReference>
<keyword evidence="9" id="KW-1185">Reference proteome</keyword>
<organism evidence="8 9">
    <name type="scientific">Spirosoma soli</name>
    <dbReference type="NCBI Taxonomy" id="1770529"/>
    <lineage>
        <taxon>Bacteria</taxon>
        <taxon>Pseudomonadati</taxon>
        <taxon>Bacteroidota</taxon>
        <taxon>Cytophagia</taxon>
        <taxon>Cytophagales</taxon>
        <taxon>Cytophagaceae</taxon>
        <taxon>Spirosoma</taxon>
    </lineage>
</organism>
<evidence type="ECO:0000256" key="1">
    <source>
        <dbReference type="ARBA" id="ARBA00004442"/>
    </source>
</evidence>
<dbReference type="Gene3D" id="1.25.40.390">
    <property type="match status" value="1"/>
</dbReference>
<accession>A0ABW5M2A1</accession>
<evidence type="ECO:0000256" key="2">
    <source>
        <dbReference type="ARBA" id="ARBA00006275"/>
    </source>
</evidence>
<evidence type="ECO:0000256" key="4">
    <source>
        <dbReference type="ARBA" id="ARBA00023136"/>
    </source>
</evidence>
<comment type="similarity">
    <text evidence="2">Belongs to the SusD family.</text>
</comment>
<evidence type="ECO:0000256" key="5">
    <source>
        <dbReference type="ARBA" id="ARBA00023237"/>
    </source>
</evidence>
<dbReference type="Pfam" id="PF14322">
    <property type="entry name" value="SusD-like_3"/>
    <property type="match status" value="1"/>
</dbReference>
<dbReference type="CDD" id="cd08977">
    <property type="entry name" value="SusD"/>
    <property type="match status" value="1"/>
</dbReference>
<keyword evidence="3" id="KW-0732">Signal</keyword>
<evidence type="ECO:0000313" key="8">
    <source>
        <dbReference type="EMBL" id="MFD2570201.1"/>
    </source>
</evidence>
<comment type="subcellular location">
    <subcellularLocation>
        <location evidence="1">Cell outer membrane</location>
    </subcellularLocation>
</comment>
<feature type="domain" description="RagB/SusD" evidence="6">
    <location>
        <begin position="273"/>
        <end position="525"/>
    </location>
</feature>
<feature type="domain" description="SusD-like N-terminal" evidence="7">
    <location>
        <begin position="70"/>
        <end position="227"/>
    </location>
</feature>